<organism evidence="1 2">
    <name type="scientific">Trinickia symbiotica</name>
    <dbReference type="NCBI Taxonomy" id="863227"/>
    <lineage>
        <taxon>Bacteria</taxon>
        <taxon>Pseudomonadati</taxon>
        <taxon>Pseudomonadota</taxon>
        <taxon>Betaproteobacteria</taxon>
        <taxon>Burkholderiales</taxon>
        <taxon>Burkholderiaceae</taxon>
        <taxon>Trinickia</taxon>
    </lineage>
</organism>
<keyword evidence="2" id="KW-1185">Reference proteome</keyword>
<evidence type="ECO:0000313" key="1">
    <source>
        <dbReference type="EMBL" id="PMS38100.1"/>
    </source>
</evidence>
<accession>A0A2N7X922</accession>
<proteinExistence type="predicted"/>
<dbReference type="Proteomes" id="UP000235777">
    <property type="component" value="Unassembled WGS sequence"/>
</dbReference>
<comment type="caution">
    <text evidence="1">The sequence shown here is derived from an EMBL/GenBank/DDBJ whole genome shotgun (WGS) entry which is preliminary data.</text>
</comment>
<dbReference type="Pfam" id="PF11185">
    <property type="entry name" value="DUF2971"/>
    <property type="match status" value="1"/>
</dbReference>
<evidence type="ECO:0000313" key="2">
    <source>
        <dbReference type="Proteomes" id="UP000235777"/>
    </source>
</evidence>
<name>A0A2N7X922_9BURK</name>
<protein>
    <submittedName>
        <fullName evidence="1">DUF2971 domain-containing protein</fullName>
    </submittedName>
</protein>
<dbReference type="InterPro" id="IPR021352">
    <property type="entry name" value="DUF2971"/>
</dbReference>
<sequence length="257" mass="29378">MSARHGDKDRIMDESASFTGHKFKPLDQYFWESLESSSFYFPEPARLNDPADCQIDLEKAFRLARANQSTNYAAQAEELFVRYAGEVEERAKTCGVFSICCGSIDGDDERLIWAHYAANHTGVCLTFTIPYAFVIKSLVGTAPVDYSSDSLFDALKRLDLSKRPDFEADLKPVITAYLTTKAPEWKYERESRLISFNPGLHIFDRAWLKQICFGLRTSNADRERIKELAKDYPDCNLVEAVRSDNDLFRITLREVPL</sequence>
<dbReference type="EMBL" id="PNYC01000002">
    <property type="protein sequence ID" value="PMS38100.1"/>
    <property type="molecule type" value="Genomic_DNA"/>
</dbReference>
<dbReference type="AlphaFoldDB" id="A0A2N7X922"/>
<dbReference type="STRING" id="863227.GCA_000373005_00192"/>
<reference evidence="1 2" key="1">
    <citation type="submission" date="2018-01" db="EMBL/GenBank/DDBJ databases">
        <title>Whole genome analyses suggest that Burkholderia sensu lato contains two further novel genera in the rhizoxinica-symbiotica group Mycetohabitans gen. nov., and Trinickia gen. nov.: implications for the evolution of diazotrophy and nodulation in the Burkholderiaceae.</title>
        <authorList>
            <person name="Estrada-de los Santos P."/>
            <person name="Palmer M."/>
            <person name="Chavez-Ramirez B."/>
            <person name="Beukes C."/>
            <person name="Steenkamp E.T."/>
            <person name="Hirsch A.M."/>
            <person name="Manyaka P."/>
            <person name="Maluk M."/>
            <person name="Lafos M."/>
            <person name="Crook M."/>
            <person name="Gross E."/>
            <person name="Simon M.F."/>
            <person name="Bueno dos Reis Junior F."/>
            <person name="Poole P.S."/>
            <person name="Venter S.N."/>
            <person name="James E.K."/>
        </authorList>
    </citation>
    <scope>NUCLEOTIDE SEQUENCE [LARGE SCALE GENOMIC DNA]</scope>
    <source>
        <strain evidence="1 2">JPY 581</strain>
    </source>
</reference>
<gene>
    <name evidence="1" type="ORF">C0Z20_04720</name>
</gene>